<reference evidence="1" key="1">
    <citation type="submission" date="2022-07" db="EMBL/GenBank/DDBJ databases">
        <title>Phylogenomic reconstructions and comparative analyses of Kickxellomycotina fungi.</title>
        <authorList>
            <person name="Reynolds N.K."/>
            <person name="Stajich J.E."/>
            <person name="Barry K."/>
            <person name="Grigoriev I.V."/>
            <person name="Crous P."/>
            <person name="Smith M.E."/>
        </authorList>
    </citation>
    <scope>NUCLEOTIDE SEQUENCE</scope>
    <source>
        <strain evidence="1">NRRL 5244</strain>
    </source>
</reference>
<evidence type="ECO:0000313" key="2">
    <source>
        <dbReference type="Proteomes" id="UP001150603"/>
    </source>
</evidence>
<comment type="caution">
    <text evidence="1">The sequence shown here is derived from an EMBL/GenBank/DDBJ whole genome shotgun (WGS) entry which is preliminary data.</text>
</comment>
<name>A0ACC1IYJ7_9FUNG</name>
<accession>A0ACC1IYJ7</accession>
<evidence type="ECO:0000313" key="1">
    <source>
        <dbReference type="EMBL" id="KAJ1930875.1"/>
    </source>
</evidence>
<dbReference type="Proteomes" id="UP001150603">
    <property type="component" value="Unassembled WGS sequence"/>
</dbReference>
<dbReference type="EMBL" id="JANBPW010006299">
    <property type="protein sequence ID" value="KAJ1930875.1"/>
    <property type="molecule type" value="Genomic_DNA"/>
</dbReference>
<protein>
    <submittedName>
        <fullName evidence="1">Uncharacterized protein</fullName>
    </submittedName>
</protein>
<gene>
    <name evidence="1" type="ORF">FBU59_006904</name>
</gene>
<organism evidence="1 2">
    <name type="scientific">Linderina macrospora</name>
    <dbReference type="NCBI Taxonomy" id="4868"/>
    <lineage>
        <taxon>Eukaryota</taxon>
        <taxon>Fungi</taxon>
        <taxon>Fungi incertae sedis</taxon>
        <taxon>Zoopagomycota</taxon>
        <taxon>Kickxellomycotina</taxon>
        <taxon>Kickxellomycetes</taxon>
        <taxon>Kickxellales</taxon>
        <taxon>Kickxellaceae</taxon>
        <taxon>Linderina</taxon>
    </lineage>
</organism>
<sequence>MAPFANTVVDVMTLGKGKYAGRVDGSTGDGHGSSTNYLRGGYLLMAEFRPEAKKAVFGADLQVGKATGSVDQFSRCMWVKHRLAK</sequence>
<keyword evidence="2" id="KW-1185">Reference proteome</keyword>
<proteinExistence type="predicted"/>